<gene>
    <name evidence="2" type="ORF">BJ508DRAFT_140893</name>
</gene>
<name>A0A3N4I0A9_ASCIM</name>
<dbReference type="Proteomes" id="UP000275078">
    <property type="component" value="Unassembled WGS sequence"/>
</dbReference>
<keyword evidence="1" id="KW-0472">Membrane</keyword>
<reference evidence="2 3" key="1">
    <citation type="journal article" date="2018" name="Nat. Ecol. Evol.">
        <title>Pezizomycetes genomes reveal the molecular basis of ectomycorrhizal truffle lifestyle.</title>
        <authorList>
            <person name="Murat C."/>
            <person name="Payen T."/>
            <person name="Noel B."/>
            <person name="Kuo A."/>
            <person name="Morin E."/>
            <person name="Chen J."/>
            <person name="Kohler A."/>
            <person name="Krizsan K."/>
            <person name="Balestrini R."/>
            <person name="Da Silva C."/>
            <person name="Montanini B."/>
            <person name="Hainaut M."/>
            <person name="Levati E."/>
            <person name="Barry K.W."/>
            <person name="Belfiori B."/>
            <person name="Cichocki N."/>
            <person name="Clum A."/>
            <person name="Dockter R.B."/>
            <person name="Fauchery L."/>
            <person name="Guy J."/>
            <person name="Iotti M."/>
            <person name="Le Tacon F."/>
            <person name="Lindquist E.A."/>
            <person name="Lipzen A."/>
            <person name="Malagnac F."/>
            <person name="Mello A."/>
            <person name="Molinier V."/>
            <person name="Miyauchi S."/>
            <person name="Poulain J."/>
            <person name="Riccioni C."/>
            <person name="Rubini A."/>
            <person name="Sitrit Y."/>
            <person name="Splivallo R."/>
            <person name="Traeger S."/>
            <person name="Wang M."/>
            <person name="Zifcakova L."/>
            <person name="Wipf D."/>
            <person name="Zambonelli A."/>
            <person name="Paolocci F."/>
            <person name="Nowrousian M."/>
            <person name="Ottonello S."/>
            <person name="Baldrian P."/>
            <person name="Spatafora J.W."/>
            <person name="Henrissat B."/>
            <person name="Nagy L.G."/>
            <person name="Aury J.M."/>
            <person name="Wincker P."/>
            <person name="Grigoriev I.V."/>
            <person name="Bonfante P."/>
            <person name="Martin F.M."/>
        </authorList>
    </citation>
    <scope>NUCLEOTIDE SEQUENCE [LARGE SCALE GENOMIC DNA]</scope>
    <source>
        <strain evidence="2 3">RN42</strain>
    </source>
</reference>
<feature type="transmembrane region" description="Helical" evidence="1">
    <location>
        <begin position="18"/>
        <end position="37"/>
    </location>
</feature>
<dbReference type="AlphaFoldDB" id="A0A3N4I0A9"/>
<protein>
    <submittedName>
        <fullName evidence="2">Uncharacterized protein</fullName>
    </submittedName>
</protein>
<evidence type="ECO:0000256" key="1">
    <source>
        <dbReference type="SAM" id="Phobius"/>
    </source>
</evidence>
<sequence>MVFSFELPVMFLIPHSQLYLYLFSMIRLFVSSCFLVFRSSGWLHLERALRASGFVDLHWSGHVLLLTSLHIRPYNSYHALLQSAVLCLALLFFYPQLLFQLEHSLDLYLYHYLKFLLTSFLFF</sequence>
<keyword evidence="1" id="KW-1133">Transmembrane helix</keyword>
<accession>A0A3N4I0A9</accession>
<keyword evidence="3" id="KW-1185">Reference proteome</keyword>
<evidence type="ECO:0000313" key="3">
    <source>
        <dbReference type="Proteomes" id="UP000275078"/>
    </source>
</evidence>
<dbReference type="EMBL" id="ML119698">
    <property type="protein sequence ID" value="RPA79545.1"/>
    <property type="molecule type" value="Genomic_DNA"/>
</dbReference>
<keyword evidence="1" id="KW-0812">Transmembrane</keyword>
<feature type="transmembrane region" description="Helical" evidence="1">
    <location>
        <begin position="77"/>
        <end position="95"/>
    </location>
</feature>
<proteinExistence type="predicted"/>
<evidence type="ECO:0000313" key="2">
    <source>
        <dbReference type="EMBL" id="RPA79545.1"/>
    </source>
</evidence>
<organism evidence="2 3">
    <name type="scientific">Ascobolus immersus RN42</name>
    <dbReference type="NCBI Taxonomy" id="1160509"/>
    <lineage>
        <taxon>Eukaryota</taxon>
        <taxon>Fungi</taxon>
        <taxon>Dikarya</taxon>
        <taxon>Ascomycota</taxon>
        <taxon>Pezizomycotina</taxon>
        <taxon>Pezizomycetes</taxon>
        <taxon>Pezizales</taxon>
        <taxon>Ascobolaceae</taxon>
        <taxon>Ascobolus</taxon>
    </lineage>
</organism>